<keyword evidence="3" id="KW-1185">Reference proteome</keyword>
<reference evidence="2 3" key="1">
    <citation type="submission" date="2021-08" db="EMBL/GenBank/DDBJ databases">
        <title>Draft Genome Sequence of Phanerochaete sordida strain YK-624.</title>
        <authorList>
            <person name="Mori T."/>
            <person name="Dohra H."/>
            <person name="Suzuki T."/>
            <person name="Kawagishi H."/>
            <person name="Hirai H."/>
        </authorList>
    </citation>
    <scope>NUCLEOTIDE SEQUENCE [LARGE SCALE GENOMIC DNA]</scope>
    <source>
        <strain evidence="2 3">YK-624</strain>
    </source>
</reference>
<evidence type="ECO:0000256" key="1">
    <source>
        <dbReference type="SAM" id="MobiDB-lite"/>
    </source>
</evidence>
<name>A0A9P3GSF1_9APHY</name>
<dbReference type="Proteomes" id="UP000703269">
    <property type="component" value="Unassembled WGS sequence"/>
</dbReference>
<feature type="region of interest" description="Disordered" evidence="1">
    <location>
        <begin position="407"/>
        <end position="450"/>
    </location>
</feature>
<dbReference type="EMBL" id="BPQB01000141">
    <property type="protein sequence ID" value="GJF00239.1"/>
    <property type="molecule type" value="Genomic_DNA"/>
</dbReference>
<feature type="compositionally biased region" description="Basic and acidic residues" evidence="1">
    <location>
        <begin position="407"/>
        <end position="430"/>
    </location>
</feature>
<protein>
    <submittedName>
        <fullName evidence="2">Uncharacterized protein</fullName>
    </submittedName>
</protein>
<dbReference type="AlphaFoldDB" id="A0A9P3GSF1"/>
<organism evidence="2 3">
    <name type="scientific">Phanerochaete sordida</name>
    <dbReference type="NCBI Taxonomy" id="48140"/>
    <lineage>
        <taxon>Eukaryota</taxon>
        <taxon>Fungi</taxon>
        <taxon>Dikarya</taxon>
        <taxon>Basidiomycota</taxon>
        <taxon>Agaricomycotina</taxon>
        <taxon>Agaricomycetes</taxon>
        <taxon>Polyporales</taxon>
        <taxon>Phanerochaetaceae</taxon>
        <taxon>Phanerochaete</taxon>
    </lineage>
</organism>
<feature type="compositionally biased region" description="Basic and acidic residues" evidence="1">
    <location>
        <begin position="474"/>
        <end position="490"/>
    </location>
</feature>
<evidence type="ECO:0000313" key="2">
    <source>
        <dbReference type="EMBL" id="GJF00239.1"/>
    </source>
</evidence>
<dbReference type="OrthoDB" id="3270336at2759"/>
<feature type="region of interest" description="Disordered" evidence="1">
    <location>
        <begin position="577"/>
        <end position="600"/>
    </location>
</feature>
<comment type="caution">
    <text evidence="2">The sequence shown here is derived from an EMBL/GenBank/DDBJ whole genome shotgun (WGS) entry which is preliminary data.</text>
</comment>
<sequence>MADWSAPQARRGPYEHHEYRREEIEGRKAGHLTLAKPRQTIEPNAQWVDLGFRRGLYIASGTYAGRRVPLIPTAEGTLPTPWHAFHLRWASDETFYTAFIPEDNPFNDPLLEPLMAHRWKIVPHVTEKPATKKDATPTSLVMYGLPVASVEEWKSLEDMIIRITRIITAWGNLLLPADYTPPPVPSSYGYHRRFATRKIANKVIGFARASFVLWAALLSFQVSRIERDTLPMPLPPDDPRGWRVTIGALEIYPDGRQPAAEAWHRLMEQQGLLPPDVTALLKDSWICDFRRRRVGCFIDLTASRTPKWLDYMRHVMRITYICSTFWFYYGESPKNHLTLHLARALYELTSADGVVQAARARAAGIELAALAKDIIARGDPEQARLARKAIARGDPDVRAQLEAIARGERVPDLDEPERAHLEAHRERDEALPLATDSDAPEPNRNSRQRRGEDIFAFMAREKAHIKARLANESADERERRLAREAEEKAKPYPTRKGPAVYHWVKVRNHWLREWVSSRCYQALWRDTKEIHRIYNSVRHEWDVSLLFDPDNKVHTDDTYEGWDQLVPNLDDDDFADLDEGLDGGTEGNGAAGSDRPDVPRAHRFGREAEKPVVGDGLLRWRPEDQTAHADMAPEALLAVLLARYGVQVELPYTPMHREDGESVLREPTVLRMLAHMTAAGVFNGPELPAICDFVTGITDRTPYPLLSDISTVNERHSGLKSRASVVVVARYGRTYVLSRHRRGWVLAVTSATTALEVVRRGWDPEKDMTAEEMIRRGMEFSTLALSRSPLPTAAPAPAVPKRSESGWSGLGYREPDYRPTPLDFALYERSRRAILGRPHGRAALMRGGIVWRLAYEDVDPQRVLFGPSDSGQKDVQLLGDVAYEDDRLSEEELFVICGVYRIYAVPSRFQGEIGIGQLIVAERIDLA</sequence>
<proteinExistence type="predicted"/>
<gene>
    <name evidence="2" type="ORF">PsYK624_165190</name>
</gene>
<accession>A0A9P3GSF1</accession>
<evidence type="ECO:0000313" key="3">
    <source>
        <dbReference type="Proteomes" id="UP000703269"/>
    </source>
</evidence>
<feature type="region of interest" description="Disordered" evidence="1">
    <location>
        <begin position="469"/>
        <end position="494"/>
    </location>
</feature>